<dbReference type="PATRIC" id="fig|54915.3.peg.3112"/>
<dbReference type="EMBL" id="BJON01000002">
    <property type="protein sequence ID" value="GED66640.1"/>
    <property type="molecule type" value="Genomic_DNA"/>
</dbReference>
<evidence type="ECO:0000313" key="6">
    <source>
        <dbReference type="Proteomes" id="UP000319578"/>
    </source>
</evidence>
<evidence type="ECO:0000313" key="3">
    <source>
        <dbReference type="EMBL" id="GED66640.1"/>
    </source>
</evidence>
<evidence type="ECO:0000313" key="5">
    <source>
        <dbReference type="Proteomes" id="UP000036834"/>
    </source>
</evidence>
<feature type="domain" description="PilZ" evidence="1">
    <location>
        <begin position="103"/>
        <end position="214"/>
    </location>
</feature>
<dbReference type="RefSeq" id="WP_049740138.1">
    <property type="nucleotide sequence ID" value="NZ_BJON01000002.1"/>
</dbReference>
<reference evidence="4" key="2">
    <citation type="submission" date="2015-07" db="EMBL/GenBank/DDBJ databases">
        <title>MeaNS - Measles Nucleotide Surveillance Program.</title>
        <authorList>
            <person name="Tran T."/>
            <person name="Druce J."/>
        </authorList>
    </citation>
    <scope>NUCLEOTIDE SEQUENCE</scope>
    <source>
        <strain evidence="4">DSM 9887</strain>
    </source>
</reference>
<accession>A0A0K9YQV1</accession>
<dbReference type="GO" id="GO:0035438">
    <property type="term" value="F:cyclic-di-GMP binding"/>
    <property type="evidence" value="ECO:0007669"/>
    <property type="project" value="InterPro"/>
</dbReference>
<dbReference type="SUPFAM" id="SSF141371">
    <property type="entry name" value="PilZ domain-like"/>
    <property type="match status" value="1"/>
</dbReference>
<keyword evidence="6" id="KW-1185">Reference proteome</keyword>
<dbReference type="Gene3D" id="2.40.10.220">
    <property type="entry name" value="predicted glycosyltransferase like domains"/>
    <property type="match status" value="1"/>
</dbReference>
<dbReference type="Proteomes" id="UP000036834">
    <property type="component" value="Unassembled WGS sequence"/>
</dbReference>
<evidence type="ECO:0000259" key="1">
    <source>
        <dbReference type="Pfam" id="PF07238"/>
    </source>
</evidence>
<dbReference type="Proteomes" id="UP000319578">
    <property type="component" value="Unassembled WGS sequence"/>
</dbReference>
<dbReference type="STRING" id="54915.ADS79_19995"/>
<reference evidence="5" key="1">
    <citation type="submission" date="2015-07" db="EMBL/GenBank/DDBJ databases">
        <title>Genome sequencing project for genomic taxonomy and phylogenomics of Bacillus-like bacteria.</title>
        <authorList>
            <person name="Liu B."/>
            <person name="Wang J."/>
            <person name="Zhu Y."/>
            <person name="Liu G."/>
            <person name="Chen Q."/>
            <person name="Chen Z."/>
            <person name="Lan J."/>
            <person name="Che J."/>
            <person name="Ge C."/>
            <person name="Shi H."/>
            <person name="Pan Z."/>
            <person name="Liu X."/>
        </authorList>
    </citation>
    <scope>NUCLEOTIDE SEQUENCE [LARGE SCALE GENOMIC DNA]</scope>
    <source>
        <strain evidence="5">DSM 9887</strain>
    </source>
</reference>
<keyword evidence="4" id="KW-0808">Transferase</keyword>
<dbReference type="Pfam" id="PF12945">
    <property type="entry name" value="PilZNR"/>
    <property type="match status" value="1"/>
</dbReference>
<name>A0A0K9YQV1_9BACL</name>
<comment type="caution">
    <text evidence="4">The sequence shown here is derived from an EMBL/GenBank/DDBJ whole genome shotgun (WGS) entry which is preliminary data.</text>
</comment>
<feature type="domain" description="Type III secretion system flagellar brake protein YcgR PilZN" evidence="2">
    <location>
        <begin position="5"/>
        <end position="94"/>
    </location>
</feature>
<dbReference type="OrthoDB" id="1951449at2"/>
<dbReference type="GO" id="GO:0016740">
    <property type="term" value="F:transferase activity"/>
    <property type="evidence" value="ECO:0007669"/>
    <property type="project" value="UniProtKB-KW"/>
</dbReference>
<dbReference type="InterPro" id="IPR009875">
    <property type="entry name" value="PilZ_domain"/>
</dbReference>
<dbReference type="Pfam" id="PF07238">
    <property type="entry name" value="PilZ"/>
    <property type="match status" value="1"/>
</dbReference>
<dbReference type="EMBL" id="LGIQ01000009">
    <property type="protein sequence ID" value="KNB71103.1"/>
    <property type="molecule type" value="Genomic_DNA"/>
</dbReference>
<organism evidence="4 5">
    <name type="scientific">Brevibacillus reuszeri</name>
    <dbReference type="NCBI Taxonomy" id="54915"/>
    <lineage>
        <taxon>Bacteria</taxon>
        <taxon>Bacillati</taxon>
        <taxon>Bacillota</taxon>
        <taxon>Bacilli</taxon>
        <taxon>Bacillales</taxon>
        <taxon>Paenibacillaceae</taxon>
        <taxon>Brevibacillus</taxon>
    </lineage>
</organism>
<dbReference type="InterPro" id="IPR009926">
    <property type="entry name" value="T3SS_YcgR_PilZN"/>
</dbReference>
<sequence length="227" mass="26017">MMLPRIGQTIRLNFMSSSEETELHSFKSRITDIQDDVASIELPTSEVTGRTGLFGPGTECSVWYVGEDGSRYEFSSSIAGRKSEHIPVLLLQLPAKEHILRTQRRNYLRIETTLEIAVKLNDPIRQYHFLARTMDVSGGGLSFTCDESFRLQEKDMLKVWISLPGKNGQVQHAFAEMEIVRQKPAEEKGLHQWISGKFIKMSELDRVKVVRACYERQLELRKKGIED</sequence>
<dbReference type="AlphaFoldDB" id="A0A0K9YQV1"/>
<evidence type="ECO:0000313" key="4">
    <source>
        <dbReference type="EMBL" id="KNB71103.1"/>
    </source>
</evidence>
<proteinExistence type="predicted"/>
<reference evidence="3 6" key="3">
    <citation type="submission" date="2019-06" db="EMBL/GenBank/DDBJ databases">
        <title>Whole genome shotgun sequence of Brevibacillus reuszeri NBRC 15719.</title>
        <authorList>
            <person name="Hosoyama A."/>
            <person name="Uohara A."/>
            <person name="Ohji S."/>
            <person name="Ichikawa N."/>
        </authorList>
    </citation>
    <scope>NUCLEOTIDE SEQUENCE [LARGE SCALE GENOMIC DNA]</scope>
    <source>
        <strain evidence="3 6">NBRC 15719</strain>
    </source>
</reference>
<evidence type="ECO:0000259" key="2">
    <source>
        <dbReference type="Pfam" id="PF12945"/>
    </source>
</evidence>
<gene>
    <name evidence="4" type="ORF">ADS79_19995</name>
    <name evidence="3" type="ORF">BRE01_03420</name>
</gene>
<protein>
    <submittedName>
        <fullName evidence="4">Glycosyltransferase</fullName>
    </submittedName>
</protein>